<keyword evidence="2" id="KW-1185">Reference proteome</keyword>
<name>F8EA13_FLESM</name>
<dbReference type="EMBL" id="CP002858">
    <property type="protein sequence ID" value="AEI15424.1"/>
    <property type="molecule type" value="Genomic_DNA"/>
</dbReference>
<dbReference type="KEGG" id="fsi:Flexsi_1786"/>
<sequence length="401" mass="47390">MIHKIYNIISFYDEIRWSSLSNYNLINFCNEDLDDDAKLLTHWLCYITDRQTSFQRIWDVGGFVLSDLVEQIKKTRSLDALNPESENSFVCKNGNEGFSFISKSKANGNTLLQDYYSYKADERIKFTPRYYPSDYFSIIYTFSILKNYDFSFTKFIIEQFEKHKNSENYIKKILYSLYLLTYFEVGQPNKKDMSDFYSSIKNAESRANKVYDILSNNFQKNYAKFAKRDIFNQKRAWCSLRDFLKSPEFKKYFIHSLENEGISAVSIKKLTSLESLRQLELPGDVWNNNPIFRSCIFQNTEYEESKKSLNVILRDYFDKNKSELDESYPEQFDVTFDFVPRMCSMKKCNICPINVLKTGEYGDFFKTCVRNKDLFCTVALINCGYNYNCIGEQCKLLKILP</sequence>
<gene>
    <name evidence="1" type="ordered locus">Flexsi_1786</name>
</gene>
<reference evidence="2" key="2">
    <citation type="submission" date="2011-06" db="EMBL/GenBank/DDBJ databases">
        <title>The complete genome of Flexistipes sinusarabici DSM 4947.</title>
        <authorList>
            <person name="Lucas S."/>
            <person name="Han J."/>
            <person name="Lapidus A."/>
            <person name="Bruce D."/>
            <person name="Goodwin L."/>
            <person name="Pitluck S."/>
            <person name="Peters L."/>
            <person name="Kyrpides N."/>
            <person name="Mavromatis K."/>
            <person name="Ivanova N."/>
            <person name="Mikhailova N."/>
            <person name="Chertkov O."/>
            <person name="Detter J.C."/>
            <person name="Tapia R."/>
            <person name="Han C."/>
            <person name="Land M."/>
            <person name="Hauser L."/>
            <person name="Markowitz V."/>
            <person name="Cheng J.-F."/>
            <person name="Hugenholtz P."/>
            <person name="Woyke T."/>
            <person name="Wu D."/>
            <person name="Spring S."/>
            <person name="Schroeder M."/>
            <person name="Brambilla E."/>
            <person name="Klenk H.-P."/>
            <person name="Eisen J.A."/>
        </authorList>
    </citation>
    <scope>NUCLEOTIDE SEQUENCE [LARGE SCALE GENOMIC DNA]</scope>
    <source>
        <strain evidence="2">DSM 4947 / MAS 10</strain>
    </source>
</reference>
<dbReference type="Proteomes" id="UP000006621">
    <property type="component" value="Chromosome"/>
</dbReference>
<proteinExistence type="predicted"/>
<reference evidence="1 2" key="1">
    <citation type="journal article" date="2011" name="Stand. Genomic Sci.">
        <title>Genome sequence of the moderately thermophilic halophile Flexistipes sinusarabici strain (MAS10).</title>
        <authorList>
            <person name="Lapidus A."/>
            <person name="Chertkov O."/>
            <person name="Nolan M."/>
            <person name="Lucas S."/>
            <person name="Hammon N."/>
            <person name="Deshpande S."/>
            <person name="Cheng J.F."/>
            <person name="Tapia R."/>
            <person name="Han C."/>
            <person name="Goodwin L."/>
            <person name="Pitluck S."/>
            <person name="Liolios K."/>
            <person name="Pagani I."/>
            <person name="Ivanova N."/>
            <person name="Huntemann M."/>
            <person name="Mavromatis K."/>
            <person name="Mikhailova N."/>
            <person name="Pati A."/>
            <person name="Chen A."/>
            <person name="Palaniappan K."/>
            <person name="Land M."/>
            <person name="Hauser L."/>
            <person name="Brambilla E.M."/>
            <person name="Rohde M."/>
            <person name="Abt B."/>
            <person name="Spring S."/>
            <person name="Goker M."/>
            <person name="Bristow J."/>
            <person name="Eisen J.A."/>
            <person name="Markowitz V."/>
            <person name="Hugenholtz P."/>
            <person name="Kyrpides N.C."/>
            <person name="Klenk H.P."/>
            <person name="Woyke T."/>
        </authorList>
    </citation>
    <scope>NUCLEOTIDE SEQUENCE [LARGE SCALE GENOMIC DNA]</scope>
    <source>
        <strain evidence="2">DSM 4947 / MAS 10</strain>
    </source>
</reference>
<evidence type="ECO:0000313" key="1">
    <source>
        <dbReference type="EMBL" id="AEI15424.1"/>
    </source>
</evidence>
<dbReference type="RefSeq" id="WP_013886892.1">
    <property type="nucleotide sequence ID" value="NC_015672.1"/>
</dbReference>
<dbReference type="AlphaFoldDB" id="F8EA13"/>
<dbReference type="STRING" id="717231.Flexsi_1786"/>
<organism evidence="1 2">
    <name type="scientific">Flexistipes sinusarabici (strain ATCC 49648 / DSM 4947 / MAS 10)</name>
    <dbReference type="NCBI Taxonomy" id="717231"/>
    <lineage>
        <taxon>Bacteria</taxon>
        <taxon>Pseudomonadati</taxon>
        <taxon>Deferribacterota</taxon>
        <taxon>Deferribacteres</taxon>
        <taxon>Deferribacterales</taxon>
        <taxon>Flexistipitaceae</taxon>
        <taxon>Flexistipes</taxon>
    </lineage>
</organism>
<dbReference type="HOGENOM" id="CLU_686534_0_0_0"/>
<evidence type="ECO:0000313" key="2">
    <source>
        <dbReference type="Proteomes" id="UP000006621"/>
    </source>
</evidence>
<accession>F8EA13</accession>
<protein>
    <submittedName>
        <fullName evidence="1">Uncharacterized protein</fullName>
    </submittedName>
</protein>